<feature type="region of interest" description="Disordered" evidence="1">
    <location>
        <begin position="1"/>
        <end position="48"/>
    </location>
</feature>
<organism evidence="2 3">
    <name type="scientific">Trifolium pratense</name>
    <name type="common">Red clover</name>
    <dbReference type="NCBI Taxonomy" id="57577"/>
    <lineage>
        <taxon>Eukaryota</taxon>
        <taxon>Viridiplantae</taxon>
        <taxon>Streptophyta</taxon>
        <taxon>Embryophyta</taxon>
        <taxon>Tracheophyta</taxon>
        <taxon>Spermatophyta</taxon>
        <taxon>Magnoliopsida</taxon>
        <taxon>eudicotyledons</taxon>
        <taxon>Gunneridae</taxon>
        <taxon>Pentapetalae</taxon>
        <taxon>rosids</taxon>
        <taxon>fabids</taxon>
        <taxon>Fabales</taxon>
        <taxon>Fabaceae</taxon>
        <taxon>Papilionoideae</taxon>
        <taxon>50 kb inversion clade</taxon>
        <taxon>NPAAA clade</taxon>
        <taxon>Hologalegina</taxon>
        <taxon>IRL clade</taxon>
        <taxon>Trifolieae</taxon>
        <taxon>Trifolium</taxon>
    </lineage>
</organism>
<protein>
    <submittedName>
        <fullName evidence="2">Chlorophyll a-b binding protein</fullName>
    </submittedName>
</protein>
<evidence type="ECO:0000313" key="3">
    <source>
        <dbReference type="Proteomes" id="UP000236291"/>
    </source>
</evidence>
<dbReference type="STRING" id="57577.A0A2K3KQ25"/>
<evidence type="ECO:0000313" key="2">
    <source>
        <dbReference type="EMBL" id="PNX68384.1"/>
    </source>
</evidence>
<dbReference type="EMBL" id="ASHM01226967">
    <property type="protein sequence ID" value="PNX68384.1"/>
    <property type="molecule type" value="Genomic_DNA"/>
</dbReference>
<reference evidence="2 3" key="2">
    <citation type="journal article" date="2017" name="Front. Plant Sci.">
        <title>Gene Classification and Mining of Molecular Markers Useful in Red Clover (Trifolium pratense) Breeding.</title>
        <authorList>
            <person name="Istvanek J."/>
            <person name="Dluhosova J."/>
            <person name="Dluhos P."/>
            <person name="Patkova L."/>
            <person name="Nedelnik J."/>
            <person name="Repkova J."/>
        </authorList>
    </citation>
    <scope>NUCLEOTIDE SEQUENCE [LARGE SCALE GENOMIC DNA]</scope>
    <source>
        <strain evidence="3">cv. Tatra</strain>
        <tissue evidence="2">Young leaves</tissue>
    </source>
</reference>
<reference evidence="2 3" key="1">
    <citation type="journal article" date="2014" name="Am. J. Bot.">
        <title>Genome assembly and annotation for red clover (Trifolium pratense; Fabaceae).</title>
        <authorList>
            <person name="Istvanek J."/>
            <person name="Jaros M."/>
            <person name="Krenek A."/>
            <person name="Repkova J."/>
        </authorList>
    </citation>
    <scope>NUCLEOTIDE SEQUENCE [LARGE SCALE GENOMIC DNA]</scope>
    <source>
        <strain evidence="3">cv. Tatra</strain>
        <tissue evidence="2">Young leaves</tissue>
    </source>
</reference>
<sequence length="48" mass="4907">MASSTMALSSPSLVGKAIKLSPSTPDLGMGRVTMRKTTTKKTIPSGSP</sequence>
<name>A0A2K3KQ25_TRIPR</name>
<feature type="non-terminal residue" evidence="2">
    <location>
        <position position="48"/>
    </location>
</feature>
<feature type="compositionally biased region" description="Polar residues" evidence="1">
    <location>
        <begin position="1"/>
        <end position="12"/>
    </location>
</feature>
<gene>
    <name evidence="2" type="ORF">L195_g063953</name>
</gene>
<evidence type="ECO:0000256" key="1">
    <source>
        <dbReference type="SAM" id="MobiDB-lite"/>
    </source>
</evidence>
<comment type="caution">
    <text evidence="2">The sequence shown here is derived from an EMBL/GenBank/DDBJ whole genome shotgun (WGS) entry which is preliminary data.</text>
</comment>
<dbReference type="AlphaFoldDB" id="A0A2K3KQ25"/>
<dbReference type="Proteomes" id="UP000236291">
    <property type="component" value="Unassembled WGS sequence"/>
</dbReference>
<accession>A0A2K3KQ25</accession>
<proteinExistence type="predicted"/>